<name>A0A5J9T3V0_9POAL</name>
<sequence length="62" mass="7264">ANRWKEGASLTRKTKKMTRTVGLTTTEKRPSKKRVKVWEYVESELVEGNVKAVWEYVDQFCS</sequence>
<evidence type="ECO:0000313" key="1">
    <source>
        <dbReference type="EMBL" id="TVU06066.1"/>
    </source>
</evidence>
<gene>
    <name evidence="1" type="ORF">EJB05_49258</name>
</gene>
<dbReference type="Gramene" id="TVU06066">
    <property type="protein sequence ID" value="TVU06066"/>
    <property type="gene ID" value="EJB05_49258"/>
</dbReference>
<proteinExistence type="predicted"/>
<reference evidence="1 2" key="1">
    <citation type="journal article" date="2019" name="Sci. Rep.">
        <title>A high-quality genome of Eragrostis curvula grass provides insights into Poaceae evolution and supports new strategies to enhance forage quality.</title>
        <authorList>
            <person name="Carballo J."/>
            <person name="Santos B.A.C.M."/>
            <person name="Zappacosta D."/>
            <person name="Garbus I."/>
            <person name="Selva J.P."/>
            <person name="Gallo C.A."/>
            <person name="Diaz A."/>
            <person name="Albertini E."/>
            <person name="Caccamo M."/>
            <person name="Echenique V."/>
        </authorList>
    </citation>
    <scope>NUCLEOTIDE SEQUENCE [LARGE SCALE GENOMIC DNA]</scope>
    <source>
        <strain evidence="2">cv. Victoria</strain>
        <tissue evidence="1">Leaf</tissue>
    </source>
</reference>
<accession>A0A5J9T3V0</accession>
<organism evidence="1 2">
    <name type="scientific">Eragrostis curvula</name>
    <name type="common">weeping love grass</name>
    <dbReference type="NCBI Taxonomy" id="38414"/>
    <lineage>
        <taxon>Eukaryota</taxon>
        <taxon>Viridiplantae</taxon>
        <taxon>Streptophyta</taxon>
        <taxon>Embryophyta</taxon>
        <taxon>Tracheophyta</taxon>
        <taxon>Spermatophyta</taxon>
        <taxon>Magnoliopsida</taxon>
        <taxon>Liliopsida</taxon>
        <taxon>Poales</taxon>
        <taxon>Poaceae</taxon>
        <taxon>PACMAD clade</taxon>
        <taxon>Chloridoideae</taxon>
        <taxon>Eragrostideae</taxon>
        <taxon>Eragrostidinae</taxon>
        <taxon>Eragrostis</taxon>
    </lineage>
</organism>
<dbReference type="EMBL" id="RWGY01000051">
    <property type="protein sequence ID" value="TVU06066.1"/>
    <property type="molecule type" value="Genomic_DNA"/>
</dbReference>
<evidence type="ECO:0000313" key="2">
    <source>
        <dbReference type="Proteomes" id="UP000324897"/>
    </source>
</evidence>
<protein>
    <submittedName>
        <fullName evidence="1">Uncharacterized protein</fullName>
    </submittedName>
</protein>
<comment type="caution">
    <text evidence="1">The sequence shown here is derived from an EMBL/GenBank/DDBJ whole genome shotgun (WGS) entry which is preliminary data.</text>
</comment>
<keyword evidence="2" id="KW-1185">Reference proteome</keyword>
<dbReference type="AlphaFoldDB" id="A0A5J9T3V0"/>
<feature type="non-terminal residue" evidence="1">
    <location>
        <position position="1"/>
    </location>
</feature>
<dbReference type="Proteomes" id="UP000324897">
    <property type="component" value="Unassembled WGS sequence"/>
</dbReference>